<dbReference type="VEuPathDB" id="MicrosporidiaDB:EHP00_2005"/>
<dbReference type="EMBL" id="MNPJ01000053">
    <property type="protein sequence ID" value="OQS53358.1"/>
    <property type="molecule type" value="Genomic_DNA"/>
</dbReference>
<keyword evidence="3" id="KW-1185">Reference proteome</keyword>
<dbReference type="InterPro" id="IPR050115">
    <property type="entry name" value="Proteasome_alpha"/>
</dbReference>
<dbReference type="InterPro" id="IPR029055">
    <property type="entry name" value="Ntn_hydrolases_N"/>
</dbReference>
<dbReference type="SUPFAM" id="SSF56235">
    <property type="entry name" value="N-terminal nucleophile aminohydrolases (Ntn hydrolases)"/>
    <property type="match status" value="1"/>
</dbReference>
<evidence type="ECO:0000313" key="2">
    <source>
        <dbReference type="EMBL" id="OQS53358.1"/>
    </source>
</evidence>
<evidence type="ECO:0000256" key="1">
    <source>
        <dbReference type="ARBA" id="ARBA00022942"/>
    </source>
</evidence>
<dbReference type="GO" id="GO:0051603">
    <property type="term" value="P:proteolysis involved in protein catabolic process"/>
    <property type="evidence" value="ECO:0007669"/>
    <property type="project" value="InterPro"/>
</dbReference>
<dbReference type="STRING" id="646526.A0A1W0E294"/>
<reference evidence="2 3" key="1">
    <citation type="journal article" date="2017" name="Environ. Microbiol.">
        <title>Decay of the glycolytic pathway and adaptation to intranuclear parasitism within Enterocytozoonidae microsporidia.</title>
        <authorList>
            <person name="Wiredu Boakye D."/>
            <person name="Jaroenlak P."/>
            <person name="Prachumwat A."/>
            <person name="Williams T.A."/>
            <person name="Bateman K.S."/>
            <person name="Itsathitphaisarn O."/>
            <person name="Sritunyalucksana K."/>
            <person name="Paszkiewicz K.H."/>
            <person name="Moore K.A."/>
            <person name="Stentiford G.D."/>
            <person name="Williams B.A."/>
        </authorList>
    </citation>
    <scope>NUCLEOTIDE SEQUENCE [LARGE SCALE GENOMIC DNA]</scope>
    <source>
        <strain evidence="2 3">TH1</strain>
    </source>
</reference>
<sequence>MQFNPNKNFNTYTSSGNLSQYDNALVAALNGSICIGSISNNNNSNINLYNNTNSNINLYNNNNTNNNNNNNLYNNNNSGAVLVSYKNLNKLTNKSTYHKVFNICDTIGVTYSGMQPDFMEQLQHAQTYCHEYKEVYGSYPSIETFMQEYAQRMISVSSEGGYRPYGSYMIIAGYSNNINSNLYNNINSNILNNNSNSNILNNNSNSNILNNNNILHPMIFYLDPSCSFSTENVLTAGNNYNAVKTYVEKRVINNTYNSNSNLLNNDNTYNSNILNNVSLDDNIQICLNAIKEHVGVEVQPEDVSVGVLRGGKFKVYTEEEIKELFY</sequence>
<dbReference type="OrthoDB" id="431557at2759"/>
<proteinExistence type="predicted"/>
<protein>
    <submittedName>
        <fullName evidence="2">Uncharacterized protein</fullName>
    </submittedName>
</protein>
<dbReference type="Proteomes" id="UP000192758">
    <property type="component" value="Unassembled WGS sequence"/>
</dbReference>
<dbReference type="Gene3D" id="3.60.20.10">
    <property type="entry name" value="Glutamine Phosphoribosylpyrophosphate, subunit 1, domain 1"/>
    <property type="match status" value="1"/>
</dbReference>
<dbReference type="AlphaFoldDB" id="A0A1W0E294"/>
<accession>A0A1W0E294</accession>
<dbReference type="InterPro" id="IPR001353">
    <property type="entry name" value="Proteasome_sua/b"/>
</dbReference>
<evidence type="ECO:0000313" key="3">
    <source>
        <dbReference type="Proteomes" id="UP000192758"/>
    </source>
</evidence>
<dbReference type="Pfam" id="PF00227">
    <property type="entry name" value="Proteasome"/>
    <property type="match status" value="1"/>
</dbReference>
<gene>
    <name evidence="2" type="ORF">EHP00_2005</name>
</gene>
<dbReference type="PANTHER" id="PTHR11599">
    <property type="entry name" value="PROTEASOME SUBUNIT ALPHA/BETA"/>
    <property type="match status" value="1"/>
</dbReference>
<dbReference type="GO" id="GO:0005839">
    <property type="term" value="C:proteasome core complex"/>
    <property type="evidence" value="ECO:0007669"/>
    <property type="project" value="InterPro"/>
</dbReference>
<organism evidence="2 3">
    <name type="scientific">Ecytonucleospora hepatopenaei</name>
    <dbReference type="NCBI Taxonomy" id="646526"/>
    <lineage>
        <taxon>Eukaryota</taxon>
        <taxon>Fungi</taxon>
        <taxon>Fungi incertae sedis</taxon>
        <taxon>Microsporidia</taxon>
        <taxon>Enterocytozoonidae</taxon>
        <taxon>Ecytonucleospora</taxon>
    </lineage>
</organism>
<comment type="caution">
    <text evidence="2">The sequence shown here is derived from an EMBL/GenBank/DDBJ whole genome shotgun (WGS) entry which is preliminary data.</text>
</comment>
<keyword evidence="1" id="KW-0647">Proteasome</keyword>
<name>A0A1W0E294_9MICR</name>